<dbReference type="PANTHER" id="PTHR46858:SF5">
    <property type="entry name" value="E3 UBIQUITIN-PROTEIN LIGASE APD1-RELATED"/>
    <property type="match status" value="1"/>
</dbReference>
<dbReference type="GO" id="GO:0016567">
    <property type="term" value="P:protein ubiquitination"/>
    <property type="evidence" value="ECO:0007669"/>
    <property type="project" value="TreeGrafter"/>
</dbReference>
<dbReference type="InterPro" id="IPR036443">
    <property type="entry name" value="Znf_RanBP2_sf"/>
</dbReference>
<feature type="compositionally biased region" description="Basic residues" evidence="5">
    <location>
        <begin position="197"/>
        <end position="212"/>
    </location>
</feature>
<sequence>MKSPVGPLRIGYRYDIAMQQSPTKKEEGTSRESKTAKELWALLEFTMSDSFIAMGKRNLGRSDCFNARAVVSWKQSWFLIGVGKSLLDYSQWQRQPISSIPQLCGWGPHGDLIHTKAGRLLFENLTVLQVPGQMSGSSPLNKSCYFTFSHQSIQNPKLLDKKSLQVDHMDSGRLSSMGGASRERVSSSSTPSSVQTKKTKKHRRRKRSKPKKSKTEGSSNPQGTNPENQPHGSSEKKESARPWYCIVYKSGEDLQSKSSEVLSVQDNETLEAEDSSDDLWFLEDEFAVEFEMQSESSGTYSQDQSSDNQSQGSEIIFDVKIESGESRQGDYSSEVETDEEIPEADKWQCAECETRNSPLCRYCVKCMAVRSGWLPDEQRMTLWERLHHQGCPLKRTMSAPASNTKQLQQLSPDRKTDGRLVAVQDVSDGKTDRPPLKPPPSDHTGTSEQSGADEAGNSSHHGSGSRTTASPPPEASHRLIKRPWGFFKPPEDSGFGQSQSSQEKLCQASSIQASGSQETSASCSQEPQRKRMRFETVQGESLGQGSNKQYSQGTSRHHSSGALGGSSQGGKSHGQTSSGSKPHGVDLCNFCCSRPKTGSIVHGSTGHQVCCYHCAKKLKKRGKPCPACRKPIELIIRNYVL</sequence>
<dbReference type="Gene3D" id="2.30.30.380">
    <property type="entry name" value="Zn-finger domain of Sec23/24"/>
    <property type="match status" value="1"/>
</dbReference>
<feature type="compositionally biased region" description="Low complexity" evidence="5">
    <location>
        <begin position="301"/>
        <end position="311"/>
    </location>
</feature>
<dbReference type="Gene3D" id="3.30.40.10">
    <property type="entry name" value="Zinc/RING finger domain, C3HC4 (zinc finger)"/>
    <property type="match status" value="1"/>
</dbReference>
<feature type="region of interest" description="Disordered" evidence="5">
    <location>
        <begin position="319"/>
        <end position="339"/>
    </location>
</feature>
<dbReference type="GO" id="GO:0010468">
    <property type="term" value="P:regulation of gene expression"/>
    <property type="evidence" value="ECO:0007669"/>
    <property type="project" value="TreeGrafter"/>
</dbReference>
<dbReference type="PROSITE" id="PS01358">
    <property type="entry name" value="ZF_RANBP2_1"/>
    <property type="match status" value="1"/>
</dbReference>
<evidence type="ECO:0000256" key="2">
    <source>
        <dbReference type="ARBA" id="ARBA00022771"/>
    </source>
</evidence>
<keyword evidence="8" id="KW-1185">Reference proteome</keyword>
<dbReference type="PROSITE" id="PS50199">
    <property type="entry name" value="ZF_RANBP2_2"/>
    <property type="match status" value="1"/>
</dbReference>
<accession>A0A9Q1H1T3</accession>
<gene>
    <name evidence="7" type="ORF">HOLleu_25364</name>
</gene>
<evidence type="ECO:0000259" key="6">
    <source>
        <dbReference type="PROSITE" id="PS50199"/>
    </source>
</evidence>
<dbReference type="GO" id="GO:0061630">
    <property type="term" value="F:ubiquitin protein ligase activity"/>
    <property type="evidence" value="ECO:0007669"/>
    <property type="project" value="TreeGrafter"/>
</dbReference>
<name>A0A9Q1H1T3_HOLLE</name>
<protein>
    <submittedName>
        <fullName evidence="7">E3 ubiquitin-protein ligase Mdm2</fullName>
    </submittedName>
</protein>
<feature type="compositionally biased region" description="Low complexity" evidence="5">
    <location>
        <begin position="186"/>
        <end position="196"/>
    </location>
</feature>
<dbReference type="GO" id="GO:0043066">
    <property type="term" value="P:negative regulation of apoptotic process"/>
    <property type="evidence" value="ECO:0007669"/>
    <property type="project" value="TreeGrafter"/>
</dbReference>
<feature type="compositionally biased region" description="Basic and acidic residues" evidence="5">
    <location>
        <begin position="319"/>
        <end position="328"/>
    </location>
</feature>
<evidence type="ECO:0000313" key="7">
    <source>
        <dbReference type="EMBL" id="KAJ8031977.1"/>
    </source>
</evidence>
<organism evidence="7 8">
    <name type="scientific">Holothuria leucospilota</name>
    <name type="common">Black long sea cucumber</name>
    <name type="synonym">Mertensiothuria leucospilota</name>
    <dbReference type="NCBI Taxonomy" id="206669"/>
    <lineage>
        <taxon>Eukaryota</taxon>
        <taxon>Metazoa</taxon>
        <taxon>Echinodermata</taxon>
        <taxon>Eleutherozoa</taxon>
        <taxon>Echinozoa</taxon>
        <taxon>Holothuroidea</taxon>
        <taxon>Aspidochirotacea</taxon>
        <taxon>Aspidochirotida</taxon>
        <taxon>Holothuriidae</taxon>
        <taxon>Holothuria</taxon>
    </lineage>
</organism>
<dbReference type="PANTHER" id="PTHR46858">
    <property type="entry name" value="OS05G0521000 PROTEIN"/>
    <property type="match status" value="1"/>
</dbReference>
<proteinExistence type="predicted"/>
<feature type="compositionally biased region" description="Gly residues" evidence="5">
    <location>
        <begin position="562"/>
        <end position="572"/>
    </location>
</feature>
<dbReference type="OrthoDB" id="24526at2759"/>
<feature type="region of interest" description="Disordered" evidence="5">
    <location>
        <begin position="394"/>
        <end position="581"/>
    </location>
</feature>
<feature type="compositionally biased region" description="Polar residues" evidence="5">
    <location>
        <begin position="443"/>
        <end position="469"/>
    </location>
</feature>
<evidence type="ECO:0000256" key="3">
    <source>
        <dbReference type="ARBA" id="ARBA00022833"/>
    </source>
</evidence>
<feature type="region of interest" description="Disordered" evidence="5">
    <location>
        <begin position="292"/>
        <end position="311"/>
    </location>
</feature>
<feature type="compositionally biased region" description="Polar residues" evidence="5">
    <location>
        <begin position="399"/>
        <end position="411"/>
    </location>
</feature>
<feature type="compositionally biased region" description="Polar residues" evidence="5">
    <location>
        <begin position="216"/>
        <end position="232"/>
    </location>
</feature>
<dbReference type="SUPFAM" id="SSF90209">
    <property type="entry name" value="Ran binding protein zinc finger-like"/>
    <property type="match status" value="1"/>
</dbReference>
<keyword evidence="2 4" id="KW-0863">Zinc-finger</keyword>
<dbReference type="Pfam" id="PF13920">
    <property type="entry name" value="zf-C3HC4_3"/>
    <property type="match status" value="1"/>
</dbReference>
<comment type="caution">
    <text evidence="7">The sequence shown here is derived from an EMBL/GenBank/DDBJ whole genome shotgun (WGS) entry which is preliminary data.</text>
</comment>
<dbReference type="CDD" id="cd16646">
    <property type="entry name" value="mRING-HC-C2H2C4_MDM2-like"/>
    <property type="match status" value="1"/>
</dbReference>
<reference evidence="7" key="1">
    <citation type="submission" date="2021-10" db="EMBL/GenBank/DDBJ databases">
        <title>Tropical sea cucumber genome reveals ecological adaptation and Cuvierian tubules defense mechanism.</title>
        <authorList>
            <person name="Chen T."/>
        </authorList>
    </citation>
    <scope>NUCLEOTIDE SEQUENCE</scope>
    <source>
        <strain evidence="7">Nanhai2018</strain>
        <tissue evidence="7">Muscle</tissue>
    </source>
</reference>
<keyword evidence="1" id="KW-0479">Metal-binding</keyword>
<dbReference type="GO" id="GO:0008270">
    <property type="term" value="F:zinc ion binding"/>
    <property type="evidence" value="ECO:0007669"/>
    <property type="project" value="UniProtKB-KW"/>
</dbReference>
<feature type="compositionally biased region" description="Polar residues" evidence="5">
    <location>
        <begin position="538"/>
        <end position="554"/>
    </location>
</feature>
<evidence type="ECO:0000256" key="5">
    <source>
        <dbReference type="SAM" id="MobiDB-lite"/>
    </source>
</evidence>
<feature type="region of interest" description="Disordered" evidence="5">
    <location>
        <begin position="170"/>
        <end position="239"/>
    </location>
</feature>
<dbReference type="InterPro" id="IPR013083">
    <property type="entry name" value="Znf_RING/FYVE/PHD"/>
</dbReference>
<evidence type="ECO:0000256" key="4">
    <source>
        <dbReference type="PROSITE-ProRule" id="PRU00322"/>
    </source>
</evidence>
<evidence type="ECO:0000256" key="1">
    <source>
        <dbReference type="ARBA" id="ARBA00022723"/>
    </source>
</evidence>
<feature type="compositionally biased region" description="Polar residues" evidence="5">
    <location>
        <begin position="495"/>
        <end position="526"/>
    </location>
</feature>
<dbReference type="Proteomes" id="UP001152320">
    <property type="component" value="Chromosome 12"/>
</dbReference>
<dbReference type="EMBL" id="JAIZAY010000012">
    <property type="protein sequence ID" value="KAJ8031977.1"/>
    <property type="molecule type" value="Genomic_DNA"/>
</dbReference>
<feature type="domain" description="RanBP2-type" evidence="6">
    <location>
        <begin position="343"/>
        <end position="372"/>
    </location>
</feature>
<evidence type="ECO:0000313" key="8">
    <source>
        <dbReference type="Proteomes" id="UP001152320"/>
    </source>
</evidence>
<dbReference type="AlphaFoldDB" id="A0A9Q1H1T3"/>
<dbReference type="InterPro" id="IPR001876">
    <property type="entry name" value="Znf_RanBP2"/>
</dbReference>
<keyword evidence="3" id="KW-0862">Zinc</keyword>